<dbReference type="AlphaFoldDB" id="A0A9P9YT12"/>
<name>A0A9P9YT12_9MUSC</name>
<feature type="region of interest" description="Disordered" evidence="1">
    <location>
        <begin position="67"/>
        <end position="98"/>
    </location>
</feature>
<comment type="caution">
    <text evidence="2">The sequence shown here is derived from an EMBL/GenBank/DDBJ whole genome shotgun (WGS) entry which is preliminary data.</text>
</comment>
<proteinExistence type="predicted"/>
<dbReference type="Proteomes" id="UP001059596">
    <property type="component" value="Unassembled WGS sequence"/>
</dbReference>
<evidence type="ECO:0000313" key="2">
    <source>
        <dbReference type="EMBL" id="KAI8042343.1"/>
    </source>
</evidence>
<evidence type="ECO:0000256" key="1">
    <source>
        <dbReference type="SAM" id="MobiDB-lite"/>
    </source>
</evidence>
<gene>
    <name evidence="2" type="ORF">M5D96_003655</name>
</gene>
<reference evidence="2" key="1">
    <citation type="journal article" date="2023" name="Genome Biol. Evol.">
        <title>Long-read-based Genome Assembly of Drosophila gunungcola Reveals Fewer Chemosensory Genes in Flower-breeding Species.</title>
        <authorList>
            <person name="Negi A."/>
            <person name="Liao B.Y."/>
            <person name="Yeh S.D."/>
        </authorList>
    </citation>
    <scope>NUCLEOTIDE SEQUENCE</scope>
    <source>
        <strain evidence="2">Sukarami</strain>
    </source>
</reference>
<accession>A0A9P9YT12</accession>
<dbReference type="EMBL" id="JAMKOV010000002">
    <property type="protein sequence ID" value="KAI8042343.1"/>
    <property type="molecule type" value="Genomic_DNA"/>
</dbReference>
<evidence type="ECO:0000313" key="3">
    <source>
        <dbReference type="Proteomes" id="UP001059596"/>
    </source>
</evidence>
<protein>
    <submittedName>
        <fullName evidence="2">Uncharacterized protein</fullName>
    </submittedName>
</protein>
<organism evidence="2 3">
    <name type="scientific">Drosophila gunungcola</name>
    <name type="common">fruit fly</name>
    <dbReference type="NCBI Taxonomy" id="103775"/>
    <lineage>
        <taxon>Eukaryota</taxon>
        <taxon>Metazoa</taxon>
        <taxon>Ecdysozoa</taxon>
        <taxon>Arthropoda</taxon>
        <taxon>Hexapoda</taxon>
        <taxon>Insecta</taxon>
        <taxon>Pterygota</taxon>
        <taxon>Neoptera</taxon>
        <taxon>Endopterygota</taxon>
        <taxon>Diptera</taxon>
        <taxon>Brachycera</taxon>
        <taxon>Muscomorpha</taxon>
        <taxon>Ephydroidea</taxon>
        <taxon>Drosophilidae</taxon>
        <taxon>Drosophila</taxon>
        <taxon>Sophophora</taxon>
    </lineage>
</organism>
<keyword evidence="3" id="KW-1185">Reference proteome</keyword>
<sequence length="98" mass="11442">MNPICKVDINRPECQEWMVKVYGKCRNLFNNMGKLPMWWLDNAPAAYKVDVEAMTAEDCHRLKRELGKEVEEEDTSTPSNEFNLGRMTHWKPHQSSSV</sequence>